<dbReference type="Proteomes" id="UP001586593">
    <property type="component" value="Unassembled WGS sequence"/>
</dbReference>
<proteinExistence type="predicted"/>
<organism evidence="1 2">
    <name type="scientific">Phialemonium thermophilum</name>
    <dbReference type="NCBI Taxonomy" id="223376"/>
    <lineage>
        <taxon>Eukaryota</taxon>
        <taxon>Fungi</taxon>
        <taxon>Dikarya</taxon>
        <taxon>Ascomycota</taxon>
        <taxon>Pezizomycotina</taxon>
        <taxon>Sordariomycetes</taxon>
        <taxon>Sordariomycetidae</taxon>
        <taxon>Cephalothecales</taxon>
        <taxon>Cephalothecaceae</taxon>
        <taxon>Phialemonium</taxon>
    </lineage>
</organism>
<name>A0ABR3Y422_9PEZI</name>
<comment type="caution">
    <text evidence="1">The sequence shown here is derived from an EMBL/GenBank/DDBJ whole genome shotgun (WGS) entry which is preliminary data.</text>
</comment>
<protein>
    <submittedName>
        <fullName evidence="1">Uncharacterized protein</fullName>
    </submittedName>
</protein>
<reference evidence="1 2" key="1">
    <citation type="journal article" date="2024" name="Commun. Biol.">
        <title>Comparative genomic analysis of thermophilic fungi reveals convergent evolutionary adaptations and gene losses.</title>
        <authorList>
            <person name="Steindorff A.S."/>
            <person name="Aguilar-Pontes M.V."/>
            <person name="Robinson A.J."/>
            <person name="Andreopoulos B."/>
            <person name="LaButti K."/>
            <person name="Kuo A."/>
            <person name="Mondo S."/>
            <person name="Riley R."/>
            <person name="Otillar R."/>
            <person name="Haridas S."/>
            <person name="Lipzen A."/>
            <person name="Grimwood J."/>
            <person name="Schmutz J."/>
            <person name="Clum A."/>
            <person name="Reid I.D."/>
            <person name="Moisan M.C."/>
            <person name="Butler G."/>
            <person name="Nguyen T.T.M."/>
            <person name="Dewar K."/>
            <person name="Conant G."/>
            <person name="Drula E."/>
            <person name="Henrissat B."/>
            <person name="Hansel C."/>
            <person name="Singer S."/>
            <person name="Hutchinson M.I."/>
            <person name="de Vries R.P."/>
            <person name="Natvig D.O."/>
            <person name="Powell A.J."/>
            <person name="Tsang A."/>
            <person name="Grigoriev I.V."/>
        </authorList>
    </citation>
    <scope>NUCLEOTIDE SEQUENCE [LARGE SCALE GENOMIC DNA]</scope>
    <source>
        <strain evidence="1 2">ATCC 24622</strain>
    </source>
</reference>
<sequence length="174" mass="19940">MEWVPFKRGKTTHQRRRYTWIANEEAAVWRAGDPHKCRRILSIHPAASARNRRSDGGEVTGYPEISRPGYARWGTGRASSRHEVEIQLLAWSRQPMHKEVEVEHLEICGRGGQRKWEVLLITQVWGTLGARLFQLSIGASKALLKATRMVSTERKSVNVKERQENLTAQEITDT</sequence>
<evidence type="ECO:0000313" key="1">
    <source>
        <dbReference type="EMBL" id="KAL1883014.1"/>
    </source>
</evidence>
<accession>A0ABR3Y422</accession>
<dbReference type="EMBL" id="JAZHXJ010000010">
    <property type="protein sequence ID" value="KAL1883014.1"/>
    <property type="molecule type" value="Genomic_DNA"/>
</dbReference>
<keyword evidence="2" id="KW-1185">Reference proteome</keyword>
<gene>
    <name evidence="1" type="ORF">VTK73DRAFT_89</name>
</gene>
<evidence type="ECO:0000313" key="2">
    <source>
        <dbReference type="Proteomes" id="UP001586593"/>
    </source>
</evidence>